<keyword evidence="2" id="KW-1185">Reference proteome</keyword>
<sequence>MYCMNPNTNVTVRRSLIDVQYIELQQRLSLLRGVCSVLIPSRDKLHQWTGNIMEHEWSKLPHRLVHIGNHNKLLQKDIAALSQRKPEQMVYHIRYFINKIPDCEDITKGPSNRKCRCGRWDVMDPAQDRTSTGLAISHIPATFFHRLSENCKF</sequence>
<reference evidence="1" key="1">
    <citation type="submission" date="2020-06" db="EMBL/GenBank/DDBJ databases">
        <title>WGS assembly of Ceratodon purpureus strain R40.</title>
        <authorList>
            <person name="Carey S.B."/>
            <person name="Jenkins J."/>
            <person name="Shu S."/>
            <person name="Lovell J.T."/>
            <person name="Sreedasyam A."/>
            <person name="Maumus F."/>
            <person name="Tiley G.P."/>
            <person name="Fernandez-Pozo N."/>
            <person name="Barry K."/>
            <person name="Chen C."/>
            <person name="Wang M."/>
            <person name="Lipzen A."/>
            <person name="Daum C."/>
            <person name="Saski C.A."/>
            <person name="Payton A.C."/>
            <person name="Mcbreen J.C."/>
            <person name="Conrad R.E."/>
            <person name="Kollar L.M."/>
            <person name="Olsson S."/>
            <person name="Huttunen S."/>
            <person name="Landis J.B."/>
            <person name="Wickett N.J."/>
            <person name="Johnson M.G."/>
            <person name="Rensing S.A."/>
            <person name="Grimwood J."/>
            <person name="Schmutz J."/>
            <person name="Mcdaniel S.F."/>
        </authorList>
    </citation>
    <scope>NUCLEOTIDE SEQUENCE</scope>
    <source>
        <strain evidence="1">R40</strain>
    </source>
</reference>
<name>A0A8T0HMU2_CERPU</name>
<evidence type="ECO:0000313" key="1">
    <source>
        <dbReference type="EMBL" id="KAG0572144.1"/>
    </source>
</evidence>
<proteinExistence type="predicted"/>
<accession>A0A8T0HMU2</accession>
<evidence type="ECO:0000313" key="2">
    <source>
        <dbReference type="Proteomes" id="UP000822688"/>
    </source>
</evidence>
<dbReference type="AlphaFoldDB" id="A0A8T0HMU2"/>
<dbReference type="EMBL" id="CM026426">
    <property type="protein sequence ID" value="KAG0572144.1"/>
    <property type="molecule type" value="Genomic_DNA"/>
</dbReference>
<protein>
    <submittedName>
        <fullName evidence="1">Uncharacterized protein</fullName>
    </submittedName>
</protein>
<comment type="caution">
    <text evidence="1">The sequence shown here is derived from an EMBL/GenBank/DDBJ whole genome shotgun (WGS) entry which is preliminary data.</text>
</comment>
<dbReference type="Proteomes" id="UP000822688">
    <property type="component" value="Chromosome V"/>
</dbReference>
<gene>
    <name evidence="1" type="ORF">KC19_VG072300</name>
</gene>
<organism evidence="1 2">
    <name type="scientific">Ceratodon purpureus</name>
    <name type="common">Fire moss</name>
    <name type="synonym">Dicranum purpureum</name>
    <dbReference type="NCBI Taxonomy" id="3225"/>
    <lineage>
        <taxon>Eukaryota</taxon>
        <taxon>Viridiplantae</taxon>
        <taxon>Streptophyta</taxon>
        <taxon>Embryophyta</taxon>
        <taxon>Bryophyta</taxon>
        <taxon>Bryophytina</taxon>
        <taxon>Bryopsida</taxon>
        <taxon>Dicranidae</taxon>
        <taxon>Pseudoditrichales</taxon>
        <taxon>Ditrichaceae</taxon>
        <taxon>Ceratodon</taxon>
    </lineage>
</organism>